<dbReference type="GeneID" id="90995697"/>
<gene>
    <name evidence="1" type="ORF">SAMN02745784_01334</name>
</gene>
<evidence type="ECO:0000313" key="2">
    <source>
        <dbReference type="Proteomes" id="UP000184114"/>
    </source>
</evidence>
<proteinExistence type="predicted"/>
<dbReference type="STRING" id="1123404.SAMN02745784_01334"/>
<organism evidence="1 2">
    <name type="scientific">Tissierella praeacuta DSM 18095</name>
    <dbReference type="NCBI Taxonomy" id="1123404"/>
    <lineage>
        <taxon>Bacteria</taxon>
        <taxon>Bacillati</taxon>
        <taxon>Bacillota</taxon>
        <taxon>Tissierellia</taxon>
        <taxon>Tissierellales</taxon>
        <taxon>Tissierellaceae</taxon>
        <taxon>Tissierella</taxon>
    </lineage>
</organism>
<reference evidence="2" key="1">
    <citation type="submission" date="2016-11" db="EMBL/GenBank/DDBJ databases">
        <authorList>
            <person name="Varghese N."/>
            <person name="Submissions S."/>
        </authorList>
    </citation>
    <scope>NUCLEOTIDE SEQUENCE [LARGE SCALE GENOMIC DNA]</scope>
    <source>
        <strain evidence="2">DSM 18095</strain>
    </source>
</reference>
<evidence type="ECO:0000313" key="1">
    <source>
        <dbReference type="EMBL" id="SHE63676.1"/>
    </source>
</evidence>
<dbReference type="EMBL" id="FQTY01000004">
    <property type="protein sequence ID" value="SHE63676.1"/>
    <property type="molecule type" value="Genomic_DNA"/>
</dbReference>
<protein>
    <submittedName>
        <fullName evidence="1">Uncharacterized protein</fullName>
    </submittedName>
</protein>
<sequence length="65" mass="7431">MDKKQYDSLEYRTLCKNISIDTINVMREYLDNNYEIVGLMGINESPTCSINGIKGILMEELLVLA</sequence>
<accession>A0A1M4V3W4</accession>
<dbReference type="Proteomes" id="UP000184114">
    <property type="component" value="Unassembled WGS sequence"/>
</dbReference>
<dbReference type="AlphaFoldDB" id="A0A1M4V3W4"/>
<keyword evidence="2" id="KW-1185">Reference proteome</keyword>
<dbReference type="RefSeq" id="WP_072974554.1">
    <property type="nucleotide sequence ID" value="NZ_FQTY01000004.1"/>
</dbReference>
<name>A0A1M4V3W4_9FIRM</name>